<proteinExistence type="predicted"/>
<evidence type="ECO:0000313" key="3">
    <source>
        <dbReference type="WBParaSite" id="ACRNAN_scaffold1997.g6762.t1"/>
    </source>
</evidence>
<feature type="region of interest" description="Disordered" evidence="1">
    <location>
        <begin position="65"/>
        <end position="107"/>
    </location>
</feature>
<name>A0A914D6E8_9BILA</name>
<evidence type="ECO:0000313" key="2">
    <source>
        <dbReference type="Proteomes" id="UP000887540"/>
    </source>
</evidence>
<feature type="compositionally biased region" description="Basic residues" evidence="1">
    <location>
        <begin position="96"/>
        <end position="107"/>
    </location>
</feature>
<evidence type="ECO:0000256" key="1">
    <source>
        <dbReference type="SAM" id="MobiDB-lite"/>
    </source>
</evidence>
<organism evidence="2 3">
    <name type="scientific">Acrobeloides nanus</name>
    <dbReference type="NCBI Taxonomy" id="290746"/>
    <lineage>
        <taxon>Eukaryota</taxon>
        <taxon>Metazoa</taxon>
        <taxon>Ecdysozoa</taxon>
        <taxon>Nematoda</taxon>
        <taxon>Chromadorea</taxon>
        <taxon>Rhabditida</taxon>
        <taxon>Tylenchina</taxon>
        <taxon>Cephalobomorpha</taxon>
        <taxon>Cephaloboidea</taxon>
        <taxon>Cephalobidae</taxon>
        <taxon>Acrobeloides</taxon>
    </lineage>
</organism>
<protein>
    <submittedName>
        <fullName evidence="3">Uncharacterized protein</fullName>
    </submittedName>
</protein>
<accession>A0A914D6E8</accession>
<dbReference type="AlphaFoldDB" id="A0A914D6E8"/>
<dbReference type="WBParaSite" id="ACRNAN_scaffold1997.g6762.t1">
    <property type="protein sequence ID" value="ACRNAN_scaffold1997.g6762.t1"/>
    <property type="gene ID" value="ACRNAN_scaffold1997.g6762"/>
</dbReference>
<dbReference type="Proteomes" id="UP000887540">
    <property type="component" value="Unplaced"/>
</dbReference>
<reference evidence="3" key="1">
    <citation type="submission" date="2022-11" db="UniProtKB">
        <authorList>
            <consortium name="WormBaseParasite"/>
        </authorList>
    </citation>
    <scope>IDENTIFICATION</scope>
</reference>
<keyword evidence="2" id="KW-1185">Reference proteome</keyword>
<sequence length="107" mass="11447">MHKLLRENGEPMSGVNMAFTTSSIKTTFGNLTKEKDSDALMKSFSTYGHPSLLAVAIALPIQVGQQSNGNDVSKGSPQKGGQQGGAPGNQQVISKVARRRPTRRPPR</sequence>